<dbReference type="EMBL" id="JX869937">
    <property type="protein sequence ID" value="AFZ77033.1"/>
    <property type="molecule type" value="Genomic_DNA"/>
</dbReference>
<accession>U5IHW3</accession>
<name>U5IHW3_9DELT</name>
<dbReference type="AlphaFoldDB" id="U5IHW3"/>
<proteinExistence type="predicted"/>
<protein>
    <submittedName>
        <fullName evidence="1">Magnetosome protein Mad10</fullName>
    </submittedName>
</protein>
<reference evidence="1" key="1">
    <citation type="journal article" date="2013" name="Environ. Microbiol.">
        <title>Comparative genomic analysis of magnetotactic bacteria from the Deltaproteobacteria provides new insights into magnetite and greigite magnetosome genes required for magnetotaxis.</title>
        <authorList>
            <person name="Lefevre C.T."/>
            <person name="Trubitsyn D."/>
            <person name="Abreu F."/>
            <person name="Kolinko S."/>
            <person name="Jogler C."/>
            <person name="de Almeida L.G."/>
            <person name="de Vasconcelos A.T."/>
            <person name="Kube M."/>
            <person name="Reinhardt R."/>
            <person name="Lins U."/>
            <person name="Pignol D."/>
            <person name="Schuler D."/>
            <person name="Bazylinski D.A."/>
            <person name="Ginet N."/>
        </authorList>
    </citation>
    <scope>NUCLEOTIDE SEQUENCE</scope>
    <source>
        <strain evidence="1">ML-1</strain>
    </source>
</reference>
<evidence type="ECO:0000313" key="1">
    <source>
        <dbReference type="EMBL" id="AFZ77033.1"/>
    </source>
</evidence>
<organism evidence="1">
    <name type="scientific">delta proteobacterium ML-1</name>
    <dbReference type="NCBI Taxonomy" id="947513"/>
    <lineage>
        <taxon>Bacteria</taxon>
        <taxon>Deltaproteobacteria</taxon>
    </lineage>
</organism>
<sequence>MERDFRHKVEHVGDAFADQVETFFDWLKASTRGISLTYNIHCLERGQNKAYARIGKRTVALKPRFPHSEIFSDDDMVDLFREFDRVDEDLARARKEREERLYPGLRTTEQEA</sequence>
<gene>
    <name evidence="1" type="primary">mad10</name>
    <name evidence="1" type="ORF">ALPM_00260</name>
</gene>